<evidence type="ECO:0000256" key="4">
    <source>
        <dbReference type="ARBA" id="ARBA00022691"/>
    </source>
</evidence>
<feature type="domain" description="DNA methylase adenine-specific" evidence="8">
    <location>
        <begin position="251"/>
        <end position="397"/>
    </location>
</feature>
<dbReference type="InterPro" id="IPR044946">
    <property type="entry name" value="Restrct_endonuc_typeI_TRD_sf"/>
</dbReference>
<dbReference type="PANTHER" id="PTHR42933">
    <property type="entry name" value="SLR6095 PROTEIN"/>
    <property type="match status" value="1"/>
</dbReference>
<dbReference type="PANTHER" id="PTHR42933:SF3">
    <property type="entry name" value="TYPE I RESTRICTION ENZYME MJAVIII METHYLASE SUBUNIT"/>
    <property type="match status" value="1"/>
</dbReference>
<keyword evidence="4" id="KW-0949">S-adenosyl-L-methionine</keyword>
<dbReference type="Gene3D" id="3.40.50.150">
    <property type="entry name" value="Vaccinia Virus protein VP39"/>
    <property type="match status" value="1"/>
</dbReference>
<dbReference type="GO" id="GO:0008170">
    <property type="term" value="F:N-methyltransferase activity"/>
    <property type="evidence" value="ECO:0007669"/>
    <property type="project" value="InterPro"/>
</dbReference>
<protein>
    <recommendedName>
        <fullName evidence="1">site-specific DNA-methyltransferase (adenine-specific)</fullName>
        <ecNumber evidence="1">2.1.1.72</ecNumber>
    </recommendedName>
</protein>
<dbReference type="Pfam" id="PF02384">
    <property type="entry name" value="N6_Mtase"/>
    <property type="match status" value="2"/>
</dbReference>
<organism evidence="9">
    <name type="scientific">viral metagenome</name>
    <dbReference type="NCBI Taxonomy" id="1070528"/>
    <lineage>
        <taxon>unclassified sequences</taxon>
        <taxon>metagenomes</taxon>
        <taxon>organismal metagenomes</taxon>
    </lineage>
</organism>
<dbReference type="SUPFAM" id="SSF116734">
    <property type="entry name" value="DNA methylase specificity domain"/>
    <property type="match status" value="1"/>
</dbReference>
<evidence type="ECO:0000256" key="2">
    <source>
        <dbReference type="ARBA" id="ARBA00022603"/>
    </source>
</evidence>
<feature type="domain" description="DNA methylase adenine-specific" evidence="8">
    <location>
        <begin position="466"/>
        <end position="598"/>
    </location>
</feature>
<sequence length="821" mass="94872">MLNQKTYSCAICNTSPDQISHHKSHIETQKHKDKRELFEFKLCKLSNQELEEKYKTHNINDIIREFETIIYSPIYKIESLTNNKKLKQNIFNNVDYIKPPQMSDTQKELKNKLEIEMASVSNKEALKDKIHEIHNYLRNNGAGYGMNALKVFNILYGLKKIEENGLLDKVNLKKPDCEFSYLLKLANENKDEPLADLIFGNVLQSICDSELKELLFYEIPQNIKGSVFTYLIKEINRITIIEKTCNVLLSGKIYEYFIGRDESAISELGAYFTDRHIVEYILSKLNPSINPDGTISSMIDMFGGSGGFTTGYINYLNEKYPQLINWSTEINKISHFDMNEDVIKSAGLEFFCLTGVLPNMNNLKYKNSFTDEFNEQKYKYPLTNPPYGGDKKKKTEAQIKKEKVKEFIKNELPTITDEGLRIRRQKQLKNIESQEKEEKKEGDKSKVSINTSSARIQKFAKDYGLKGNDKESCSLILLMDILEFGGTAIGVLKQGVFFDKTYKDLRKCLVENFNVREIITIPQDQFENTSTNTSIVIFDNSEEKTTEVKFSDLVVERYTEDKFAEVFGDIVIIENKGDIKHLKDALVSQATREEIIGNTNCSLDGKIYNKRKIVVSKEYSLIKLGDLCDTLTTKKHCTNIGKETGKYRFYSSSQTKKLYVDFCEVNTESIIIGQGGTFNIHYDINFTASKHVCVLQHKNNNYYELKYIYYIIPELRKYLITNGSVMGWLNKTNIKDLDIPIPKSQLKIKEWVDKISSVNHEKNEILYKQYIQEMVLEAIPYQNNVSDKPTLIENIIEIPDEFEIVSKKKVVKQTNNKQITK</sequence>
<keyword evidence="6" id="KW-0238">DNA-binding</keyword>
<dbReference type="SUPFAM" id="SSF53335">
    <property type="entry name" value="S-adenosyl-L-methionine-dependent methyltransferases"/>
    <property type="match status" value="1"/>
</dbReference>
<dbReference type="InterPro" id="IPR003356">
    <property type="entry name" value="DNA_methylase_A-5"/>
</dbReference>
<evidence type="ECO:0000256" key="3">
    <source>
        <dbReference type="ARBA" id="ARBA00022679"/>
    </source>
</evidence>
<dbReference type="EMBL" id="MN739260">
    <property type="protein sequence ID" value="QHS95874.1"/>
    <property type="molecule type" value="Genomic_DNA"/>
</dbReference>
<comment type="catalytic activity">
    <reaction evidence="7">
        <text>a 2'-deoxyadenosine in DNA + S-adenosyl-L-methionine = an N(6)-methyl-2'-deoxyadenosine in DNA + S-adenosyl-L-homocysteine + H(+)</text>
        <dbReference type="Rhea" id="RHEA:15197"/>
        <dbReference type="Rhea" id="RHEA-COMP:12418"/>
        <dbReference type="Rhea" id="RHEA-COMP:12419"/>
        <dbReference type="ChEBI" id="CHEBI:15378"/>
        <dbReference type="ChEBI" id="CHEBI:57856"/>
        <dbReference type="ChEBI" id="CHEBI:59789"/>
        <dbReference type="ChEBI" id="CHEBI:90615"/>
        <dbReference type="ChEBI" id="CHEBI:90616"/>
        <dbReference type="EC" id="2.1.1.72"/>
    </reaction>
</comment>
<evidence type="ECO:0000259" key="8">
    <source>
        <dbReference type="Pfam" id="PF02384"/>
    </source>
</evidence>
<keyword evidence="2" id="KW-0489">Methyltransferase</keyword>
<accession>A0A6C0BWC7</accession>
<evidence type="ECO:0000256" key="7">
    <source>
        <dbReference type="ARBA" id="ARBA00047942"/>
    </source>
</evidence>
<dbReference type="Gene3D" id="3.90.220.20">
    <property type="entry name" value="DNA methylase specificity domains"/>
    <property type="match status" value="1"/>
</dbReference>
<name>A0A6C0BWC7_9ZZZZ</name>
<evidence type="ECO:0000256" key="6">
    <source>
        <dbReference type="ARBA" id="ARBA00023125"/>
    </source>
</evidence>
<proteinExistence type="predicted"/>
<dbReference type="GO" id="GO:0009307">
    <property type="term" value="P:DNA restriction-modification system"/>
    <property type="evidence" value="ECO:0007669"/>
    <property type="project" value="UniProtKB-KW"/>
</dbReference>
<dbReference type="GO" id="GO:0032259">
    <property type="term" value="P:methylation"/>
    <property type="evidence" value="ECO:0007669"/>
    <property type="project" value="UniProtKB-KW"/>
</dbReference>
<evidence type="ECO:0000256" key="5">
    <source>
        <dbReference type="ARBA" id="ARBA00022747"/>
    </source>
</evidence>
<dbReference type="InterPro" id="IPR051537">
    <property type="entry name" value="DNA_Adenine_Mtase"/>
</dbReference>
<dbReference type="GO" id="GO:0003677">
    <property type="term" value="F:DNA binding"/>
    <property type="evidence" value="ECO:0007669"/>
    <property type="project" value="UniProtKB-KW"/>
</dbReference>
<dbReference type="AlphaFoldDB" id="A0A6C0BWC7"/>
<dbReference type="GO" id="GO:0009007">
    <property type="term" value="F:site-specific DNA-methyltransferase (adenine-specific) activity"/>
    <property type="evidence" value="ECO:0007669"/>
    <property type="project" value="UniProtKB-EC"/>
</dbReference>
<dbReference type="EC" id="2.1.1.72" evidence="1"/>
<evidence type="ECO:0000256" key="1">
    <source>
        <dbReference type="ARBA" id="ARBA00011900"/>
    </source>
</evidence>
<reference evidence="9" key="1">
    <citation type="journal article" date="2020" name="Nature">
        <title>Giant virus diversity and host interactions through global metagenomics.</title>
        <authorList>
            <person name="Schulz F."/>
            <person name="Roux S."/>
            <person name="Paez-Espino D."/>
            <person name="Jungbluth S."/>
            <person name="Walsh D.A."/>
            <person name="Denef V.J."/>
            <person name="McMahon K.D."/>
            <person name="Konstantinidis K.T."/>
            <person name="Eloe-Fadrosh E.A."/>
            <person name="Kyrpides N.C."/>
            <person name="Woyke T."/>
        </authorList>
    </citation>
    <scope>NUCLEOTIDE SEQUENCE</scope>
    <source>
        <strain evidence="9">GVMAG-M-3300019093-7</strain>
    </source>
</reference>
<evidence type="ECO:0000313" key="9">
    <source>
        <dbReference type="EMBL" id="QHS95874.1"/>
    </source>
</evidence>
<keyword evidence="5" id="KW-0680">Restriction system</keyword>
<dbReference type="InterPro" id="IPR029063">
    <property type="entry name" value="SAM-dependent_MTases_sf"/>
</dbReference>
<keyword evidence="3" id="KW-0808">Transferase</keyword>